<feature type="compositionally biased region" description="Basic and acidic residues" evidence="1">
    <location>
        <begin position="66"/>
        <end position="88"/>
    </location>
</feature>
<evidence type="ECO:0000313" key="3">
    <source>
        <dbReference type="Proteomes" id="UP000076858"/>
    </source>
</evidence>
<name>A0A164JTM7_9CRUS</name>
<feature type="non-terminal residue" evidence="2">
    <location>
        <position position="1"/>
    </location>
</feature>
<evidence type="ECO:0000313" key="2">
    <source>
        <dbReference type="EMBL" id="KZS02645.1"/>
    </source>
</evidence>
<proteinExistence type="predicted"/>
<evidence type="ECO:0000256" key="1">
    <source>
        <dbReference type="SAM" id="MobiDB-lite"/>
    </source>
</evidence>
<dbReference type="Proteomes" id="UP000076858">
    <property type="component" value="Unassembled WGS sequence"/>
</dbReference>
<keyword evidence="3" id="KW-1185">Reference proteome</keyword>
<protein>
    <recommendedName>
        <fullName evidence="4">THAP-type domain-containing protein</fullName>
    </recommendedName>
</protein>
<feature type="region of interest" description="Disordered" evidence="1">
    <location>
        <begin position="60"/>
        <end position="88"/>
    </location>
</feature>
<dbReference type="EMBL" id="LRGB01003865">
    <property type="protein sequence ID" value="KZS02645.1"/>
    <property type="molecule type" value="Genomic_DNA"/>
</dbReference>
<feature type="non-terminal residue" evidence="2">
    <location>
        <position position="125"/>
    </location>
</feature>
<gene>
    <name evidence="2" type="ORF">APZ42_000238</name>
</gene>
<reference evidence="2 3" key="1">
    <citation type="submission" date="2016-03" db="EMBL/GenBank/DDBJ databases">
        <title>EvidentialGene: Evidence-directed Construction of Genes on Genomes.</title>
        <authorList>
            <person name="Gilbert D.G."/>
            <person name="Choi J.-H."/>
            <person name="Mockaitis K."/>
            <person name="Colbourne J."/>
            <person name="Pfrender M."/>
        </authorList>
    </citation>
    <scope>NUCLEOTIDE SEQUENCE [LARGE SCALE GENOMIC DNA]</scope>
    <source>
        <strain evidence="2 3">Xinb3</strain>
        <tissue evidence="2">Complete organism</tissue>
    </source>
</reference>
<sequence length="125" mass="14146">RLKNKSDRELVERRIAAWMAAIGSNINKYYGTPSVCSLHFHSGKPAYMFYVDDVDWVPSKNLTNTDQHDEQDHDFDSDLSHAHPSCEDSLRVDDSTVHEIIVNSSSLSDNSTLHDNVLHGTFQSN</sequence>
<dbReference type="OrthoDB" id="6375458at2759"/>
<accession>A0A164JTM7</accession>
<evidence type="ECO:0008006" key="4">
    <source>
        <dbReference type="Google" id="ProtNLM"/>
    </source>
</evidence>
<comment type="caution">
    <text evidence="2">The sequence shown here is derived from an EMBL/GenBank/DDBJ whole genome shotgun (WGS) entry which is preliminary data.</text>
</comment>
<organism evidence="2 3">
    <name type="scientific">Daphnia magna</name>
    <dbReference type="NCBI Taxonomy" id="35525"/>
    <lineage>
        <taxon>Eukaryota</taxon>
        <taxon>Metazoa</taxon>
        <taxon>Ecdysozoa</taxon>
        <taxon>Arthropoda</taxon>
        <taxon>Crustacea</taxon>
        <taxon>Branchiopoda</taxon>
        <taxon>Diplostraca</taxon>
        <taxon>Cladocera</taxon>
        <taxon>Anomopoda</taxon>
        <taxon>Daphniidae</taxon>
        <taxon>Daphnia</taxon>
    </lineage>
</organism>
<dbReference type="AlphaFoldDB" id="A0A164JTM7"/>